<dbReference type="EMBL" id="BAAFJT010000002">
    <property type="protein sequence ID" value="GAB0181930.1"/>
    <property type="molecule type" value="Genomic_DNA"/>
</dbReference>
<proteinExistence type="predicted"/>
<evidence type="ECO:0000313" key="2">
    <source>
        <dbReference type="Proteomes" id="UP001623348"/>
    </source>
</evidence>
<dbReference type="Proteomes" id="UP001623348">
    <property type="component" value="Unassembled WGS sequence"/>
</dbReference>
<sequence>MFFEQSWQLGEVPKDWKKANDMSIFKKGKKEDPGNYMPVSLTSILRKSFLTNSITFYDEITGLVDEGRAVDIVYLDFNKAFDTDSHNFFTEKLMKYGLDE</sequence>
<name>A0ABC9W8P8_GRUJA</name>
<dbReference type="AlphaFoldDB" id="A0ABC9W8P8"/>
<gene>
    <name evidence="1" type="ORF">GRJ2_000658300</name>
</gene>
<keyword evidence="2" id="KW-1185">Reference proteome</keyword>
<accession>A0ABC9W8P8</accession>
<evidence type="ECO:0000313" key="1">
    <source>
        <dbReference type="EMBL" id="GAB0181930.1"/>
    </source>
</evidence>
<dbReference type="PANTHER" id="PTHR33332">
    <property type="entry name" value="REVERSE TRANSCRIPTASE DOMAIN-CONTAINING PROTEIN"/>
    <property type="match status" value="1"/>
</dbReference>
<protein>
    <submittedName>
        <fullName evidence="1">Mitochondrial enolase superfamily member 1</fullName>
    </submittedName>
</protein>
<reference evidence="1 2" key="1">
    <citation type="submission" date="2024-06" db="EMBL/GenBank/DDBJ databases">
        <title>The draft genome of Grus japonensis, version 3.</title>
        <authorList>
            <person name="Nabeshima K."/>
            <person name="Suzuki S."/>
            <person name="Onuma M."/>
        </authorList>
    </citation>
    <scope>NUCLEOTIDE SEQUENCE [LARGE SCALE GENOMIC DNA]</scope>
    <source>
        <strain evidence="1 2">451A</strain>
    </source>
</reference>
<organism evidence="1 2">
    <name type="scientific">Grus japonensis</name>
    <name type="common">Japanese crane</name>
    <name type="synonym">Red-crowned crane</name>
    <dbReference type="NCBI Taxonomy" id="30415"/>
    <lineage>
        <taxon>Eukaryota</taxon>
        <taxon>Metazoa</taxon>
        <taxon>Chordata</taxon>
        <taxon>Craniata</taxon>
        <taxon>Vertebrata</taxon>
        <taxon>Euteleostomi</taxon>
        <taxon>Archelosauria</taxon>
        <taxon>Archosauria</taxon>
        <taxon>Dinosauria</taxon>
        <taxon>Saurischia</taxon>
        <taxon>Theropoda</taxon>
        <taxon>Coelurosauria</taxon>
        <taxon>Aves</taxon>
        <taxon>Neognathae</taxon>
        <taxon>Neoaves</taxon>
        <taxon>Gruiformes</taxon>
        <taxon>Gruidae</taxon>
        <taxon>Grus</taxon>
    </lineage>
</organism>
<comment type="caution">
    <text evidence="1">The sequence shown here is derived from an EMBL/GenBank/DDBJ whole genome shotgun (WGS) entry which is preliminary data.</text>
</comment>